<comment type="caution">
    <text evidence="1">The sequence shown here is derived from an EMBL/GenBank/DDBJ whole genome shotgun (WGS) entry which is preliminary data.</text>
</comment>
<accession>A0A1T2X0C3</accession>
<dbReference type="STRING" id="1324314.BVG16_29505"/>
<protein>
    <submittedName>
        <fullName evidence="1">Uncharacterized protein</fullName>
    </submittedName>
</protein>
<gene>
    <name evidence="1" type="ORF">BVG16_29505</name>
</gene>
<evidence type="ECO:0000313" key="1">
    <source>
        <dbReference type="EMBL" id="OPA73339.1"/>
    </source>
</evidence>
<organism evidence="1 2">
    <name type="scientific">Paenibacillus selenitireducens</name>
    <dbReference type="NCBI Taxonomy" id="1324314"/>
    <lineage>
        <taxon>Bacteria</taxon>
        <taxon>Bacillati</taxon>
        <taxon>Bacillota</taxon>
        <taxon>Bacilli</taxon>
        <taxon>Bacillales</taxon>
        <taxon>Paenibacillaceae</taxon>
        <taxon>Paenibacillus</taxon>
    </lineage>
</organism>
<dbReference type="Proteomes" id="UP000190188">
    <property type="component" value="Unassembled WGS sequence"/>
</dbReference>
<dbReference type="EMBL" id="MSZX01000019">
    <property type="protein sequence ID" value="OPA73339.1"/>
    <property type="molecule type" value="Genomic_DNA"/>
</dbReference>
<dbReference type="AlphaFoldDB" id="A0A1T2X0C3"/>
<evidence type="ECO:0000313" key="2">
    <source>
        <dbReference type="Proteomes" id="UP000190188"/>
    </source>
</evidence>
<name>A0A1T2X0C3_9BACL</name>
<reference evidence="1 2" key="1">
    <citation type="submission" date="2017-01" db="EMBL/GenBank/DDBJ databases">
        <title>Genome analysis of Paenibacillus selenitrireducens ES3-24.</title>
        <authorList>
            <person name="Xu D."/>
            <person name="Yao R."/>
            <person name="Zheng S."/>
        </authorList>
    </citation>
    <scope>NUCLEOTIDE SEQUENCE [LARGE SCALE GENOMIC DNA]</scope>
    <source>
        <strain evidence="1 2">ES3-24</strain>
    </source>
</reference>
<keyword evidence="2" id="KW-1185">Reference proteome</keyword>
<sequence>MRGLKLTYMFDSQRFNIQETEDGGDVRFRIQGLEEVDLHVIMQRIQQDFEENRVITDVLMYVYPHQTFEFIVRQDFYVDFILSLMKYQILQRITWI</sequence>
<proteinExistence type="predicted"/>